<sequence>MLDEYFEFCKYGSRRLHEDMSSTSPSLLLGNHEITNGSMLVNYVLRRVVTTGLADYAGEVTWGPPTKLGFKASQLPFVWRAVRSIFEVPAVGEAFGNSLVAESLPLYYLLAPLEPGLPTFMEEVETLQMLLDHMGQDKPKRCVAGLHNISVAPQGPSEEALADVCRLCKEVLGCRQAEDGTYRILRLTLRQCSALQSVPAQPVAPLQSVRILDVGDANCLQPRKLATLIAIWSSPRIGAPLSSWLDDPRLAGGRVLSTGAGMDLRASRAAPLEHRAVAGELNESPPRVPGQADRAGKSQCRWKQPHRQSFPSALPQQSHGAARL</sequence>
<evidence type="ECO:0000313" key="3">
    <source>
        <dbReference type="Proteomes" id="UP000604046"/>
    </source>
</evidence>
<comment type="caution">
    <text evidence="2">The sequence shown here is derived from an EMBL/GenBank/DDBJ whole genome shotgun (WGS) entry which is preliminary data.</text>
</comment>
<accession>A0A812QWC9</accession>
<dbReference type="EMBL" id="CAJNDS010002277">
    <property type="protein sequence ID" value="CAE7407460.1"/>
    <property type="molecule type" value="Genomic_DNA"/>
</dbReference>
<feature type="compositionally biased region" description="Polar residues" evidence="1">
    <location>
        <begin position="307"/>
        <end position="324"/>
    </location>
</feature>
<proteinExistence type="predicted"/>
<evidence type="ECO:0000313" key="2">
    <source>
        <dbReference type="EMBL" id="CAE7407460.1"/>
    </source>
</evidence>
<protein>
    <submittedName>
        <fullName evidence="2">ANKRD17 protein</fullName>
    </submittedName>
</protein>
<reference evidence="2" key="1">
    <citation type="submission" date="2021-02" db="EMBL/GenBank/DDBJ databases">
        <authorList>
            <person name="Dougan E. K."/>
            <person name="Rhodes N."/>
            <person name="Thang M."/>
            <person name="Chan C."/>
        </authorList>
    </citation>
    <scope>NUCLEOTIDE SEQUENCE</scope>
</reference>
<name>A0A812QWC9_9DINO</name>
<gene>
    <name evidence="2" type="primary">ANKRD17</name>
    <name evidence="2" type="ORF">SNAT2548_LOCUS22166</name>
</gene>
<evidence type="ECO:0000256" key="1">
    <source>
        <dbReference type="SAM" id="MobiDB-lite"/>
    </source>
</evidence>
<dbReference type="Proteomes" id="UP000604046">
    <property type="component" value="Unassembled WGS sequence"/>
</dbReference>
<feature type="region of interest" description="Disordered" evidence="1">
    <location>
        <begin position="278"/>
        <end position="324"/>
    </location>
</feature>
<organism evidence="2 3">
    <name type="scientific">Symbiodinium natans</name>
    <dbReference type="NCBI Taxonomy" id="878477"/>
    <lineage>
        <taxon>Eukaryota</taxon>
        <taxon>Sar</taxon>
        <taxon>Alveolata</taxon>
        <taxon>Dinophyceae</taxon>
        <taxon>Suessiales</taxon>
        <taxon>Symbiodiniaceae</taxon>
        <taxon>Symbiodinium</taxon>
    </lineage>
</organism>
<keyword evidence="3" id="KW-1185">Reference proteome</keyword>
<dbReference type="AlphaFoldDB" id="A0A812QWC9"/>